<dbReference type="GO" id="GO:0032259">
    <property type="term" value="P:methylation"/>
    <property type="evidence" value="ECO:0007669"/>
    <property type="project" value="UniProtKB-KW"/>
</dbReference>
<proteinExistence type="predicted"/>
<dbReference type="InterPro" id="IPR029063">
    <property type="entry name" value="SAM-dependent_MTases_sf"/>
</dbReference>
<evidence type="ECO:0000259" key="4">
    <source>
        <dbReference type="Pfam" id="PF13649"/>
    </source>
</evidence>
<evidence type="ECO:0000313" key="5">
    <source>
        <dbReference type="EMBL" id="RUT39715.1"/>
    </source>
</evidence>
<dbReference type="Gene3D" id="3.40.50.150">
    <property type="entry name" value="Vaccinia Virus protein VP39"/>
    <property type="match status" value="1"/>
</dbReference>
<dbReference type="Proteomes" id="UP000279446">
    <property type="component" value="Unassembled WGS sequence"/>
</dbReference>
<feature type="domain" description="Methyltransferase" evidence="4">
    <location>
        <begin position="46"/>
        <end position="143"/>
    </location>
</feature>
<dbReference type="EMBL" id="RZNY01000040">
    <property type="protein sequence ID" value="RUT39715.1"/>
    <property type="molecule type" value="Genomic_DNA"/>
</dbReference>
<evidence type="ECO:0000256" key="3">
    <source>
        <dbReference type="ARBA" id="ARBA00022691"/>
    </source>
</evidence>
<dbReference type="SUPFAM" id="SSF53335">
    <property type="entry name" value="S-adenosyl-L-methionine-dependent methyltransferases"/>
    <property type="match status" value="1"/>
</dbReference>
<comment type="caution">
    <text evidence="5">The sequence shown here is derived from an EMBL/GenBank/DDBJ whole genome shotgun (WGS) entry which is preliminary data.</text>
</comment>
<keyword evidence="1 5" id="KW-0489">Methyltransferase</keyword>
<dbReference type="CDD" id="cd02440">
    <property type="entry name" value="AdoMet_MTases"/>
    <property type="match status" value="1"/>
</dbReference>
<organism evidence="5 6">
    <name type="scientific">Paenibacillus anaericanus</name>
    <dbReference type="NCBI Taxonomy" id="170367"/>
    <lineage>
        <taxon>Bacteria</taxon>
        <taxon>Bacillati</taxon>
        <taxon>Bacillota</taxon>
        <taxon>Bacilli</taxon>
        <taxon>Bacillales</taxon>
        <taxon>Paenibacillaceae</taxon>
        <taxon>Paenibacillus</taxon>
    </lineage>
</organism>
<dbReference type="PANTHER" id="PTHR43464:SF19">
    <property type="entry name" value="UBIQUINONE BIOSYNTHESIS O-METHYLTRANSFERASE, MITOCHONDRIAL"/>
    <property type="match status" value="1"/>
</dbReference>
<dbReference type="Pfam" id="PF13649">
    <property type="entry name" value="Methyltransf_25"/>
    <property type="match status" value="1"/>
</dbReference>
<evidence type="ECO:0000313" key="6">
    <source>
        <dbReference type="Proteomes" id="UP000279446"/>
    </source>
</evidence>
<dbReference type="RefSeq" id="WP_127194873.1">
    <property type="nucleotide sequence ID" value="NZ_RZNY01000040.1"/>
</dbReference>
<keyword evidence="6" id="KW-1185">Reference proteome</keyword>
<evidence type="ECO:0000256" key="2">
    <source>
        <dbReference type="ARBA" id="ARBA00022679"/>
    </source>
</evidence>
<dbReference type="OrthoDB" id="9810615at2"/>
<dbReference type="GO" id="GO:0008168">
    <property type="term" value="F:methyltransferase activity"/>
    <property type="evidence" value="ECO:0007669"/>
    <property type="project" value="UniProtKB-KW"/>
</dbReference>
<sequence>MSEVVRNYYENNAEYEWERLNNPYSKVEFLSTIRLFEKYLPVTGHVCDVGSGPGRYSTWLLKQGYKVTLFEISQKELDIAASRILELGLQAEAYICDNATNMHVLSDETYDAVLVMGPLYHILDDCDRSKIIRDTSRILKKGGVAIFAYINSWGALKAGVTEFSEEFRDLNHLNKYLGELKLDENQGFTECYFSTPVKALEEITQGGFEIVSYAGTESFLAGMRPEITRLYKEDRIVYDHLLQVASESSELPQYRDATEHLHIVARKK</sequence>
<accession>A0A433XXJ4</accession>
<protein>
    <submittedName>
        <fullName evidence="5">Class I SAM-dependent methyltransferase</fullName>
    </submittedName>
</protein>
<gene>
    <name evidence="5" type="ORF">EJP82_25470</name>
</gene>
<dbReference type="AlphaFoldDB" id="A0A433XXJ4"/>
<evidence type="ECO:0000256" key="1">
    <source>
        <dbReference type="ARBA" id="ARBA00022603"/>
    </source>
</evidence>
<keyword evidence="2 5" id="KW-0808">Transferase</keyword>
<keyword evidence="3" id="KW-0949">S-adenosyl-L-methionine</keyword>
<dbReference type="InterPro" id="IPR041698">
    <property type="entry name" value="Methyltransf_25"/>
</dbReference>
<reference evidence="5 6" key="1">
    <citation type="submission" date="2018-12" db="EMBL/GenBank/DDBJ databases">
        <authorList>
            <person name="Sun L."/>
            <person name="Chen Z."/>
        </authorList>
    </citation>
    <scope>NUCLEOTIDE SEQUENCE [LARGE SCALE GENOMIC DNA]</scope>
    <source>
        <strain evidence="5 6">DSM 15890</strain>
    </source>
</reference>
<dbReference type="PANTHER" id="PTHR43464">
    <property type="entry name" value="METHYLTRANSFERASE"/>
    <property type="match status" value="1"/>
</dbReference>
<name>A0A433XXJ4_9BACL</name>